<dbReference type="OrthoDB" id="9765680at2"/>
<evidence type="ECO:0000256" key="3">
    <source>
        <dbReference type="ARBA" id="ARBA00023194"/>
    </source>
</evidence>
<dbReference type="InterPro" id="IPR000873">
    <property type="entry name" value="AMP-dep_synth/lig_dom"/>
</dbReference>
<keyword evidence="2" id="KW-0677">Repeat</keyword>
<dbReference type="InterPro" id="IPR010071">
    <property type="entry name" value="AA_adenyl_dom"/>
</dbReference>
<gene>
    <name evidence="6" type="ORF">EI981_06710</name>
</gene>
<proteinExistence type="inferred from homology"/>
<dbReference type="NCBIfam" id="TIGR01733">
    <property type="entry name" value="AA-adenyl-dom"/>
    <property type="match status" value="1"/>
</dbReference>
<evidence type="ECO:0000259" key="4">
    <source>
        <dbReference type="Pfam" id="PF00501"/>
    </source>
</evidence>
<dbReference type="Gene3D" id="3.40.50.12780">
    <property type="entry name" value="N-terminal domain of ligase-like"/>
    <property type="match status" value="1"/>
</dbReference>
<dbReference type="GO" id="GO:0043041">
    <property type="term" value="P:amino acid activation for nonribosomal peptide biosynthetic process"/>
    <property type="evidence" value="ECO:0007669"/>
    <property type="project" value="TreeGrafter"/>
</dbReference>
<dbReference type="RefSeq" id="WP_126996591.1">
    <property type="nucleotide sequence ID" value="NZ_CP034346.1"/>
</dbReference>
<evidence type="ECO:0000313" key="6">
    <source>
        <dbReference type="EMBL" id="AZS14178.1"/>
    </source>
</evidence>
<keyword evidence="7" id="KW-1185">Reference proteome</keyword>
<evidence type="ECO:0000313" key="7">
    <source>
        <dbReference type="Proteomes" id="UP000270678"/>
    </source>
</evidence>
<name>A0A3Q9I779_9BACL</name>
<dbReference type="PANTHER" id="PTHR45527:SF1">
    <property type="entry name" value="FATTY ACID SYNTHASE"/>
    <property type="match status" value="1"/>
</dbReference>
<evidence type="ECO:0000259" key="5">
    <source>
        <dbReference type="Pfam" id="PF13193"/>
    </source>
</evidence>
<dbReference type="InterPro" id="IPR025110">
    <property type="entry name" value="AMP-bd_C"/>
</dbReference>
<dbReference type="PANTHER" id="PTHR45527">
    <property type="entry name" value="NONRIBOSOMAL PEPTIDE SYNTHETASE"/>
    <property type="match status" value="1"/>
</dbReference>
<evidence type="ECO:0000256" key="2">
    <source>
        <dbReference type="ARBA" id="ARBA00022737"/>
    </source>
</evidence>
<feature type="domain" description="AMP-binding enzyme C-terminal" evidence="5">
    <location>
        <begin position="463"/>
        <end position="538"/>
    </location>
</feature>
<dbReference type="InterPro" id="IPR042099">
    <property type="entry name" value="ANL_N_sf"/>
</dbReference>
<dbReference type="GO" id="GO:0005737">
    <property type="term" value="C:cytoplasm"/>
    <property type="evidence" value="ECO:0007669"/>
    <property type="project" value="TreeGrafter"/>
</dbReference>
<comment type="similarity">
    <text evidence="1">Belongs to the ATP-dependent AMP-binding enzyme family.</text>
</comment>
<dbReference type="PROSITE" id="PS00455">
    <property type="entry name" value="AMP_BINDING"/>
    <property type="match status" value="1"/>
</dbReference>
<dbReference type="Proteomes" id="UP000270678">
    <property type="component" value="Chromosome"/>
</dbReference>
<dbReference type="InterPro" id="IPR045851">
    <property type="entry name" value="AMP-bd_C_sf"/>
</dbReference>
<feature type="domain" description="AMP-dependent synthetase/ligase" evidence="4">
    <location>
        <begin position="19"/>
        <end position="404"/>
    </location>
</feature>
<dbReference type="Pfam" id="PF13193">
    <property type="entry name" value="AMP-binding_C"/>
    <property type="match status" value="1"/>
</dbReference>
<dbReference type="GO" id="GO:0031177">
    <property type="term" value="F:phosphopantetheine binding"/>
    <property type="evidence" value="ECO:0007669"/>
    <property type="project" value="TreeGrafter"/>
</dbReference>
<dbReference type="KEGG" id="plut:EI981_06710"/>
<evidence type="ECO:0000256" key="1">
    <source>
        <dbReference type="ARBA" id="ARBA00006432"/>
    </source>
</evidence>
<dbReference type="Gene3D" id="3.30.300.30">
    <property type="match status" value="1"/>
</dbReference>
<dbReference type="SUPFAM" id="SSF56801">
    <property type="entry name" value="Acetyl-CoA synthetase-like"/>
    <property type="match status" value="1"/>
</dbReference>
<dbReference type="Pfam" id="PF00501">
    <property type="entry name" value="AMP-binding"/>
    <property type="match status" value="1"/>
</dbReference>
<dbReference type="AlphaFoldDB" id="A0A3Q9I779"/>
<dbReference type="PRINTS" id="PR00154">
    <property type="entry name" value="AMPBINDING"/>
</dbReference>
<sequence>MKDWVNCMVDFLLQHDLLRSAGRGPEQTALRYMGRNMSYRVLLEKSLLLSDAMIVLGIQPGETAALCLEKSPQAVIAMYAMLFSGGVYIPLDTAYSPVHRVLTIVEQSGTRFLLTTSSTLEKLWNGAEERHRQMLKGLHILVLEQDEARREGDDSACITMELEGVNHHRPQAGQSPRYLYRSRKEVVSDDVAYILYTSGSTGIPKGVMITHLNARTFIEWCHAYFKPEPQDIFASIAPFHFDLSVFDLFVPLSIGASLVILPTDVVQNPGRFTAAVKEEEINWVYSVPSLWTGVIKYARLAPGELTSLRKVLFAGEVFQPKYLRTAMELLPNASFYNLYGLIETNVCTCYEVSRAEAACEQPLPIGYACANTEVVALNEDGRIAIAGEEGELCVRGSIVMKGYYRNRALTAASFVEHPSFPETGIMLYRTGDIVRINNEGALVLIGRKDFLVKRSGFRIELPEIERVLHGMEEVAAAAVMDIRGKDGEVLLCTALVPKQQGRLTVLGVKQVVGTILPHYMIPDLVRIMDSLPMGSSEKVDRQQLKEMFRTML</sequence>
<dbReference type="EMBL" id="CP034346">
    <property type="protein sequence ID" value="AZS14178.1"/>
    <property type="molecule type" value="Genomic_DNA"/>
</dbReference>
<keyword evidence="3" id="KW-0045">Antibiotic biosynthesis</keyword>
<dbReference type="GO" id="GO:0017000">
    <property type="term" value="P:antibiotic biosynthetic process"/>
    <property type="evidence" value="ECO:0007669"/>
    <property type="project" value="UniProtKB-KW"/>
</dbReference>
<dbReference type="GO" id="GO:0044550">
    <property type="term" value="P:secondary metabolite biosynthetic process"/>
    <property type="evidence" value="ECO:0007669"/>
    <property type="project" value="TreeGrafter"/>
</dbReference>
<dbReference type="InterPro" id="IPR020459">
    <property type="entry name" value="AMP-binding"/>
</dbReference>
<dbReference type="InterPro" id="IPR020845">
    <property type="entry name" value="AMP-binding_CS"/>
</dbReference>
<reference evidence="7" key="1">
    <citation type="submission" date="2018-12" db="EMBL/GenBank/DDBJ databases">
        <title>Complete genome sequence of Paenibacillus sp. MBLB1234.</title>
        <authorList>
            <person name="Nam Y.-D."/>
            <person name="Kang J."/>
            <person name="Chung W.-H."/>
            <person name="Park Y.S."/>
        </authorList>
    </citation>
    <scope>NUCLEOTIDE SEQUENCE [LARGE SCALE GENOMIC DNA]</scope>
    <source>
        <strain evidence="7">MBLB1234</strain>
    </source>
</reference>
<accession>A0A3Q9I779</accession>
<protein>
    <submittedName>
        <fullName evidence="6">Amino acid adenylation domain-containing protein</fullName>
    </submittedName>
</protein>
<organism evidence="6 7">
    <name type="scientific">Paenibacillus lutimineralis</name>
    <dbReference type="NCBI Taxonomy" id="2707005"/>
    <lineage>
        <taxon>Bacteria</taxon>
        <taxon>Bacillati</taxon>
        <taxon>Bacillota</taxon>
        <taxon>Bacilli</taxon>
        <taxon>Bacillales</taxon>
        <taxon>Paenibacillaceae</taxon>
        <taxon>Paenibacillus</taxon>
    </lineage>
</organism>
<dbReference type="CDD" id="cd05930">
    <property type="entry name" value="A_NRPS"/>
    <property type="match status" value="1"/>
</dbReference>